<accession>A0A1R1LAZ9</accession>
<comment type="caution">
    <text evidence="2">The sequence shown here is derived from an EMBL/GenBank/DDBJ whole genome shotgun (WGS) entry which is preliminary data.</text>
</comment>
<organism evidence="2 3">
    <name type="scientific">Tersicoccus phoenicis</name>
    <dbReference type="NCBI Taxonomy" id="554083"/>
    <lineage>
        <taxon>Bacteria</taxon>
        <taxon>Bacillati</taxon>
        <taxon>Actinomycetota</taxon>
        <taxon>Actinomycetes</taxon>
        <taxon>Micrococcales</taxon>
        <taxon>Micrococcaceae</taxon>
        <taxon>Tersicoccus</taxon>
    </lineage>
</organism>
<gene>
    <name evidence="2" type="ORF">BKD30_07830</name>
</gene>
<evidence type="ECO:0000259" key="1">
    <source>
        <dbReference type="Pfam" id="PF19834"/>
    </source>
</evidence>
<dbReference type="Pfam" id="PF19834">
    <property type="entry name" value="DUF6314"/>
    <property type="match status" value="1"/>
</dbReference>
<keyword evidence="3" id="KW-1185">Reference proteome</keyword>
<name>A0A1R1LAZ9_9MICC</name>
<evidence type="ECO:0000313" key="3">
    <source>
        <dbReference type="Proteomes" id="UP000187085"/>
    </source>
</evidence>
<evidence type="ECO:0000313" key="2">
    <source>
        <dbReference type="EMBL" id="OMH24699.1"/>
    </source>
</evidence>
<dbReference type="AlphaFoldDB" id="A0A1R1LAZ9"/>
<proteinExistence type="predicted"/>
<protein>
    <recommendedName>
        <fullName evidence="1">DUF6314 domain-containing protein</fullName>
    </recommendedName>
</protein>
<dbReference type="STRING" id="554083.BKD30_07830"/>
<sequence length="129" mass="14286">MERRLDDRRAGRACTVTGTADFTATDDDDVLAYAEVGTLTGDGQPSAAVERHLTLHDDGAPGVLVRFADGREYVRLELSGGYAEGVHHCAPDTYRITVRVDDDDAWTETWHVTGPAKDYTAVTRYRRRT</sequence>
<dbReference type="InterPro" id="IPR045632">
    <property type="entry name" value="DUF6314"/>
</dbReference>
<reference evidence="2 3" key="1">
    <citation type="submission" date="2016-12" db="EMBL/GenBank/DDBJ databases">
        <title>Draft genome of Tersicoccus phoenicis 1P05MA.</title>
        <authorList>
            <person name="Nakajima Y."/>
            <person name="Yoshizawa S."/>
            <person name="Nakamura K."/>
            <person name="Ogura Y."/>
            <person name="Hayashi T."/>
            <person name="Kogure K."/>
        </authorList>
    </citation>
    <scope>NUCLEOTIDE SEQUENCE [LARGE SCALE GENOMIC DNA]</scope>
    <source>
        <strain evidence="2 3">1p05MA</strain>
    </source>
</reference>
<dbReference type="EMBL" id="MRDE01000050">
    <property type="protein sequence ID" value="OMH24699.1"/>
    <property type="molecule type" value="Genomic_DNA"/>
</dbReference>
<dbReference type="Proteomes" id="UP000187085">
    <property type="component" value="Unassembled WGS sequence"/>
</dbReference>
<feature type="domain" description="DUF6314" evidence="1">
    <location>
        <begin position="1"/>
        <end position="127"/>
    </location>
</feature>